<dbReference type="InterPro" id="IPR011089">
    <property type="entry name" value="GmrSD_C"/>
</dbReference>
<keyword evidence="7" id="KW-1185">Reference proteome</keyword>
<dbReference type="Pfam" id="PF14088">
    <property type="entry name" value="DUF4268"/>
    <property type="match status" value="1"/>
</dbReference>
<evidence type="ECO:0000259" key="2">
    <source>
        <dbReference type="Pfam" id="PF03235"/>
    </source>
</evidence>
<dbReference type="EMBL" id="JAQSVD010000012">
    <property type="protein sequence ID" value="MDE1472102.1"/>
    <property type="molecule type" value="Genomic_DNA"/>
</dbReference>
<gene>
    <name evidence="6" type="ORF">PTZ04_17745</name>
</gene>
<name>A0ABT5UX40_EUBLI</name>
<dbReference type="Pfam" id="PF24698">
    <property type="entry name" value="DUF7662"/>
    <property type="match status" value="1"/>
</dbReference>
<evidence type="ECO:0000259" key="4">
    <source>
        <dbReference type="Pfam" id="PF14088"/>
    </source>
</evidence>
<feature type="domain" description="DUF7662" evidence="5">
    <location>
        <begin position="864"/>
        <end position="934"/>
    </location>
</feature>
<dbReference type="PANTHER" id="PTHR35149:SF1">
    <property type="entry name" value="DUF5655 DOMAIN-CONTAINING PROTEIN"/>
    <property type="match status" value="1"/>
</dbReference>
<proteinExistence type="predicted"/>
<feature type="domain" description="DUF4268" evidence="4">
    <location>
        <begin position="719"/>
        <end position="846"/>
    </location>
</feature>
<accession>A0ABT5UX40</accession>
<evidence type="ECO:0000313" key="6">
    <source>
        <dbReference type="EMBL" id="MDE1472102.1"/>
    </source>
</evidence>
<evidence type="ECO:0000259" key="3">
    <source>
        <dbReference type="Pfam" id="PF07510"/>
    </source>
</evidence>
<reference evidence="6 7" key="1">
    <citation type="submission" date="2023-02" db="EMBL/GenBank/DDBJ databases">
        <title>Comparative genome analysis of Eubacterium limosum species.</title>
        <authorList>
            <person name="Bak J.E."/>
        </authorList>
    </citation>
    <scope>NUCLEOTIDE SEQUENCE [LARGE SCALE GENOMIC DNA]</scope>
    <source>
        <strain evidence="6 7">KGMB01548</strain>
    </source>
</reference>
<feature type="domain" description="GmrSD restriction endonucleases N-terminal" evidence="2">
    <location>
        <begin position="11"/>
        <end position="253"/>
    </location>
</feature>
<protein>
    <submittedName>
        <fullName evidence="6">DUF4268 domain-containing protein</fullName>
    </submittedName>
</protein>
<dbReference type="Pfam" id="PF07510">
    <property type="entry name" value="GmrSD_C"/>
    <property type="match status" value="1"/>
</dbReference>
<sequence length="938" mass="109724">MANELQPLSLLFQNRLFRIPDYQRGYAWQQPQLVDFWDDLTNLQEGRYHYTGLLSLKVLKNTETKSWGGDLWMVDKGFKPCHIVDGQQRLTTFIILMNEIVGFTRALDENSGKSDDEIVLGYDTLKDIVAKYICQHRPPNNQITTYLFGYEVDNPSADYLRYRIFNEPYSGTVNETYYTKNLKFAKSFFHENLSALYDTEGAEGLNNLFLKLTLRLMFNIHEIADDYDVFVAFETMNNRGKKLTNLELLKNRLIYLTTLYSDEKFDELDKSNLRGQINDTWKEVYYQLGRNEKTPLSDDEFLRAHWICYFAYSRRKGDDYIHFLLNKFSAKNIFEKKTIVIGENTETSPVDVDYDTEDTADDATEPEILEVSKLEPNEISAYVNSLKDTAKYWYDTFFPMQSENLTEKEKLWVDRLNRIGIGYFRPLVMVIISRRDLTDGQRIDAFKAMERFIFICFRLGYFNATFRSSEYYRAARSIYLKQMDISDLVNDITEITNTNIEYAIPNFVTKIEKHFDNMGGFYYWNSIKYFLYEYELHLAQKNNLDKVSWEMFTKTEKDKVSIEHILPQTPTKYYWCNQFRQFDAEEIELLSCALGNLLPLSQSINSALQNDSFEDKKTSKSSGRRGYQNGSHSEIEVSKETDWSADRIYQRSKILLEFMESRWQFSYTGEQMDKLIYVTFAIDGREIPAPITESADAVAAISSTKNSPVDTNQELGNQQLMFWSKFVEYCKQEGRAEDIASRKPFAQNWYDIPVVDADFHLSFTLTRGKYLSLLIYVYNGEAFSRLESKKDIIETAFGDKLDWYSSKQNSVAKRIIYKRECEIFNPVKQQELFSWMIDKYDELCNALVIAGELDEDTSHESKFGALNKYLRELKQDKITMSFADIEKIIGTELCKSAYNYSAYWQPSPTHILPNTILDAGYKIESVNLLAKNITVEKQ</sequence>
<organism evidence="6 7">
    <name type="scientific">Eubacterium limosum</name>
    <dbReference type="NCBI Taxonomy" id="1736"/>
    <lineage>
        <taxon>Bacteria</taxon>
        <taxon>Bacillati</taxon>
        <taxon>Bacillota</taxon>
        <taxon>Clostridia</taxon>
        <taxon>Eubacteriales</taxon>
        <taxon>Eubacteriaceae</taxon>
        <taxon>Eubacterium</taxon>
    </lineage>
</organism>
<dbReference type="InterPro" id="IPR025364">
    <property type="entry name" value="DUF4268"/>
</dbReference>
<feature type="domain" description="GmrSD restriction endonucleases C-terminal" evidence="3">
    <location>
        <begin position="521"/>
        <end position="657"/>
    </location>
</feature>
<dbReference type="InterPro" id="IPR004919">
    <property type="entry name" value="GmrSD_N"/>
</dbReference>
<evidence type="ECO:0000313" key="7">
    <source>
        <dbReference type="Proteomes" id="UP001215087"/>
    </source>
</evidence>
<comment type="caution">
    <text evidence="6">The sequence shown here is derived from an EMBL/GenBank/DDBJ whole genome shotgun (WGS) entry which is preliminary data.</text>
</comment>
<feature type="region of interest" description="Disordered" evidence="1">
    <location>
        <begin position="612"/>
        <end position="633"/>
    </location>
</feature>
<evidence type="ECO:0000256" key="1">
    <source>
        <dbReference type="SAM" id="MobiDB-lite"/>
    </source>
</evidence>
<evidence type="ECO:0000259" key="5">
    <source>
        <dbReference type="Pfam" id="PF24698"/>
    </source>
</evidence>
<dbReference type="Proteomes" id="UP001215087">
    <property type="component" value="Unassembled WGS sequence"/>
</dbReference>
<dbReference type="Pfam" id="PF03235">
    <property type="entry name" value="GmrSD_N"/>
    <property type="match status" value="1"/>
</dbReference>
<dbReference type="RefSeq" id="WP_274702918.1">
    <property type="nucleotide sequence ID" value="NZ_JAQSVD010000012.1"/>
</dbReference>
<dbReference type="InterPro" id="IPR056079">
    <property type="entry name" value="DUF7662"/>
</dbReference>
<dbReference type="PANTHER" id="PTHR35149">
    <property type="entry name" value="SLL5132 PROTEIN"/>
    <property type="match status" value="1"/>
</dbReference>